<dbReference type="InterPro" id="IPR006683">
    <property type="entry name" value="Thioestr_dom"/>
</dbReference>
<protein>
    <submittedName>
        <fullName evidence="3">PaaI family thioesterase</fullName>
    </submittedName>
</protein>
<accession>A0A4Q2SM60</accession>
<dbReference type="GO" id="GO:0016289">
    <property type="term" value="F:acyl-CoA hydrolase activity"/>
    <property type="evidence" value="ECO:0007669"/>
    <property type="project" value="UniProtKB-ARBA"/>
</dbReference>
<dbReference type="Proteomes" id="UP000293291">
    <property type="component" value="Unassembled WGS sequence"/>
</dbReference>
<evidence type="ECO:0000256" key="1">
    <source>
        <dbReference type="ARBA" id="ARBA00022801"/>
    </source>
</evidence>
<dbReference type="InterPro" id="IPR003736">
    <property type="entry name" value="PAAI_dom"/>
</dbReference>
<dbReference type="RefSeq" id="WP_129453151.1">
    <property type="nucleotide sequence ID" value="NZ_JACXYX010000003.1"/>
</dbReference>
<dbReference type="EMBL" id="SDWU01000001">
    <property type="protein sequence ID" value="RYC05129.1"/>
    <property type="molecule type" value="Genomic_DNA"/>
</dbReference>
<keyword evidence="1" id="KW-0378">Hydrolase</keyword>
<dbReference type="Pfam" id="PF03061">
    <property type="entry name" value="4HBT"/>
    <property type="match status" value="1"/>
</dbReference>
<gene>
    <name evidence="3" type="ORF">EUA07_01150</name>
</gene>
<reference evidence="3 4" key="1">
    <citation type="submission" date="2019-01" db="EMBL/GenBank/DDBJ databases">
        <title>Novel species of Nocardioides.</title>
        <authorList>
            <person name="Liu Q."/>
            <person name="Xin Y.-H."/>
        </authorList>
    </citation>
    <scope>NUCLEOTIDE SEQUENCE [LARGE SCALE GENOMIC DNA]</scope>
    <source>
        <strain evidence="3 4">CGMCC 4.6875</strain>
    </source>
</reference>
<organism evidence="3 4">
    <name type="scientific">Nocardioides ganghwensis</name>
    <dbReference type="NCBI Taxonomy" id="252230"/>
    <lineage>
        <taxon>Bacteria</taxon>
        <taxon>Bacillati</taxon>
        <taxon>Actinomycetota</taxon>
        <taxon>Actinomycetes</taxon>
        <taxon>Propionibacteriales</taxon>
        <taxon>Nocardioidaceae</taxon>
        <taxon>Nocardioides</taxon>
    </lineage>
</organism>
<evidence type="ECO:0000313" key="3">
    <source>
        <dbReference type="EMBL" id="RYC05129.1"/>
    </source>
</evidence>
<evidence type="ECO:0000259" key="2">
    <source>
        <dbReference type="Pfam" id="PF03061"/>
    </source>
</evidence>
<dbReference type="SUPFAM" id="SSF54637">
    <property type="entry name" value="Thioesterase/thiol ester dehydrase-isomerase"/>
    <property type="match status" value="1"/>
</dbReference>
<dbReference type="InterPro" id="IPR029069">
    <property type="entry name" value="HotDog_dom_sf"/>
</dbReference>
<comment type="caution">
    <text evidence="3">The sequence shown here is derived from an EMBL/GenBank/DDBJ whole genome shotgun (WGS) entry which is preliminary data.</text>
</comment>
<sequence length="154" mass="16692">MTTTETGLPAPRVDADAVSALAGAAASDPTWEFGSFFLSRFLELDISYDESEQTCTVVLPYAPHLCNPQGTVHGGVITTALDISMGHLCKRFLSAAVTIEMQMRFFRPLTGTGTCTGRVIRAGRRIVHLESRMEDDQGRLTALGTGSWQRLDAV</sequence>
<dbReference type="CDD" id="cd03443">
    <property type="entry name" value="PaaI_thioesterase"/>
    <property type="match status" value="1"/>
</dbReference>
<name>A0A4Q2SM60_9ACTN</name>
<evidence type="ECO:0000313" key="4">
    <source>
        <dbReference type="Proteomes" id="UP000293291"/>
    </source>
</evidence>
<dbReference type="AlphaFoldDB" id="A0A4Q2SM60"/>
<dbReference type="OrthoDB" id="9813282at2"/>
<keyword evidence="4" id="KW-1185">Reference proteome</keyword>
<feature type="domain" description="Thioesterase" evidence="2">
    <location>
        <begin position="69"/>
        <end position="141"/>
    </location>
</feature>
<dbReference type="Gene3D" id="3.10.129.10">
    <property type="entry name" value="Hotdog Thioesterase"/>
    <property type="match status" value="1"/>
</dbReference>
<proteinExistence type="predicted"/>
<dbReference type="NCBIfam" id="TIGR00369">
    <property type="entry name" value="unchar_dom_1"/>
    <property type="match status" value="1"/>
</dbReference>